<name>W4KBL7_HETIT</name>
<reference evidence="1 2" key="1">
    <citation type="journal article" date="2012" name="New Phytol.">
        <title>Insight into trade-off between wood decay and parasitism from the genome of a fungal forest pathogen.</title>
        <authorList>
            <person name="Olson A."/>
            <person name="Aerts A."/>
            <person name="Asiegbu F."/>
            <person name="Belbahri L."/>
            <person name="Bouzid O."/>
            <person name="Broberg A."/>
            <person name="Canback B."/>
            <person name="Coutinho P.M."/>
            <person name="Cullen D."/>
            <person name="Dalman K."/>
            <person name="Deflorio G."/>
            <person name="van Diepen L.T."/>
            <person name="Dunand C."/>
            <person name="Duplessis S."/>
            <person name="Durling M."/>
            <person name="Gonthier P."/>
            <person name="Grimwood J."/>
            <person name="Fossdal C.G."/>
            <person name="Hansson D."/>
            <person name="Henrissat B."/>
            <person name="Hietala A."/>
            <person name="Himmelstrand K."/>
            <person name="Hoffmeister D."/>
            <person name="Hogberg N."/>
            <person name="James T.Y."/>
            <person name="Karlsson M."/>
            <person name="Kohler A."/>
            <person name="Kues U."/>
            <person name="Lee Y.H."/>
            <person name="Lin Y.C."/>
            <person name="Lind M."/>
            <person name="Lindquist E."/>
            <person name="Lombard V."/>
            <person name="Lucas S."/>
            <person name="Lunden K."/>
            <person name="Morin E."/>
            <person name="Murat C."/>
            <person name="Park J."/>
            <person name="Raffaello T."/>
            <person name="Rouze P."/>
            <person name="Salamov A."/>
            <person name="Schmutz J."/>
            <person name="Solheim H."/>
            <person name="Stahlberg J."/>
            <person name="Velez H."/>
            <person name="de Vries R.P."/>
            <person name="Wiebenga A."/>
            <person name="Woodward S."/>
            <person name="Yakovlev I."/>
            <person name="Garbelotto M."/>
            <person name="Martin F."/>
            <person name="Grigoriev I.V."/>
            <person name="Stenlid J."/>
        </authorList>
    </citation>
    <scope>NUCLEOTIDE SEQUENCE [LARGE SCALE GENOMIC DNA]</scope>
    <source>
        <strain evidence="1 2">TC 32-1</strain>
    </source>
</reference>
<dbReference type="InParanoid" id="W4KBL7"/>
<gene>
    <name evidence="1" type="ORF">HETIRDRAFT_163165</name>
</gene>
<evidence type="ECO:0000313" key="1">
    <source>
        <dbReference type="EMBL" id="ETW82740.1"/>
    </source>
</evidence>
<proteinExistence type="predicted"/>
<organism evidence="1 2">
    <name type="scientific">Heterobasidion irregulare (strain TC 32-1)</name>
    <dbReference type="NCBI Taxonomy" id="747525"/>
    <lineage>
        <taxon>Eukaryota</taxon>
        <taxon>Fungi</taxon>
        <taxon>Dikarya</taxon>
        <taxon>Basidiomycota</taxon>
        <taxon>Agaricomycotina</taxon>
        <taxon>Agaricomycetes</taxon>
        <taxon>Russulales</taxon>
        <taxon>Bondarzewiaceae</taxon>
        <taxon>Heterobasidion</taxon>
        <taxon>Heterobasidion annosum species complex</taxon>
    </lineage>
</organism>
<dbReference type="KEGG" id="hir:HETIRDRAFT_163165"/>
<dbReference type="Proteomes" id="UP000030671">
    <property type="component" value="Unassembled WGS sequence"/>
</dbReference>
<evidence type="ECO:0000313" key="2">
    <source>
        <dbReference type="Proteomes" id="UP000030671"/>
    </source>
</evidence>
<sequence>MLATTNKNSAGTTTTALYTLFSAPTTLEASSGQGDTPGNSLLTFKTKGSNMCMLITC</sequence>
<keyword evidence="2" id="KW-1185">Reference proteome</keyword>
<dbReference type="AlphaFoldDB" id="W4KBL7"/>
<accession>W4KBL7</accession>
<dbReference type="GeneID" id="20667825"/>
<dbReference type="EMBL" id="KI925457">
    <property type="protein sequence ID" value="ETW82740.1"/>
    <property type="molecule type" value="Genomic_DNA"/>
</dbReference>
<dbReference type="HOGENOM" id="CLU_2996731_0_0_1"/>
<dbReference type="RefSeq" id="XP_009545068.1">
    <property type="nucleotide sequence ID" value="XM_009546773.1"/>
</dbReference>
<protein>
    <submittedName>
        <fullName evidence="1">Uncharacterized protein</fullName>
    </submittedName>
</protein>